<sequence length="152" mass="17459">MKISVKLQELIPQPEAAILSISSLMGQKLALVDCTNLASLTPEQLNLIFTHIPPTWDYAELTEIFDADTLTETFAIQLCEYIDHRLGRTPKSSIITLAKLSRREHYQLPITDSLDIFNFRNQIIGDYRRYIESFLKIRDTSVIQKLPESGKY</sequence>
<proteinExistence type="predicted"/>
<dbReference type="Proteomes" id="UP001303285">
    <property type="component" value="Unassembled WGS sequence"/>
</dbReference>
<keyword evidence="2" id="KW-1185">Reference proteome</keyword>
<dbReference type="RefSeq" id="WP_323208942.1">
    <property type="nucleotide sequence ID" value="NZ_JAYGHK010000008.1"/>
</dbReference>
<evidence type="ECO:0000313" key="2">
    <source>
        <dbReference type="Proteomes" id="UP001303285"/>
    </source>
</evidence>
<organism evidence="1 2">
    <name type="scientific">Nodularia spumigena UHCC 0060</name>
    <dbReference type="NCBI Taxonomy" id="3110300"/>
    <lineage>
        <taxon>Bacteria</taxon>
        <taxon>Bacillati</taxon>
        <taxon>Cyanobacteriota</taxon>
        <taxon>Cyanophyceae</taxon>
        <taxon>Nostocales</taxon>
        <taxon>Nodulariaceae</taxon>
        <taxon>Nodularia</taxon>
    </lineage>
</organism>
<accession>A0ABU5ULP2</accession>
<protein>
    <submittedName>
        <fullName evidence="1">Uncharacterized protein</fullName>
    </submittedName>
</protein>
<reference evidence="1 2" key="1">
    <citation type="submission" date="2023-12" db="EMBL/GenBank/DDBJ databases">
        <title>Baltic Sea Cyanobacteria.</title>
        <authorList>
            <person name="Delbaje E."/>
            <person name="Fewer D.P."/>
            <person name="Shishido T.K."/>
        </authorList>
    </citation>
    <scope>NUCLEOTIDE SEQUENCE [LARGE SCALE GENOMIC DNA]</scope>
    <source>
        <strain evidence="1 2">UHCC 0060</strain>
    </source>
</reference>
<dbReference type="EMBL" id="JAYGHK010000008">
    <property type="protein sequence ID" value="MEA5607201.1"/>
    <property type="molecule type" value="Genomic_DNA"/>
</dbReference>
<gene>
    <name evidence="1" type="ORF">VB695_03775</name>
</gene>
<evidence type="ECO:0000313" key="1">
    <source>
        <dbReference type="EMBL" id="MEA5607201.1"/>
    </source>
</evidence>
<name>A0ABU5ULP2_NODSP</name>
<comment type="caution">
    <text evidence="1">The sequence shown here is derived from an EMBL/GenBank/DDBJ whole genome shotgun (WGS) entry which is preliminary data.</text>
</comment>